<dbReference type="Pfam" id="PF17820">
    <property type="entry name" value="PDZ_6"/>
    <property type="match status" value="1"/>
</dbReference>
<dbReference type="SUPFAM" id="SSF50156">
    <property type="entry name" value="PDZ domain-like"/>
    <property type="match status" value="1"/>
</dbReference>
<feature type="domain" description="PDZ" evidence="1">
    <location>
        <begin position="1"/>
        <end position="33"/>
    </location>
</feature>
<dbReference type="AlphaFoldDB" id="A0A7V6DPE9"/>
<comment type="caution">
    <text evidence="2">The sequence shown here is derived from an EMBL/GenBank/DDBJ whole genome shotgun (WGS) entry which is preliminary data.</text>
</comment>
<gene>
    <name evidence="2" type="ORF">ENV52_05260</name>
</gene>
<dbReference type="InterPro" id="IPR041489">
    <property type="entry name" value="PDZ_6"/>
</dbReference>
<dbReference type="InterPro" id="IPR036034">
    <property type="entry name" value="PDZ_sf"/>
</dbReference>
<evidence type="ECO:0000313" key="2">
    <source>
        <dbReference type="EMBL" id="HHS29094.1"/>
    </source>
</evidence>
<name>A0A7V6DPE9_9BACT</name>
<accession>A0A7V6DPE9</accession>
<dbReference type="PROSITE" id="PS50106">
    <property type="entry name" value="PDZ"/>
    <property type="match status" value="1"/>
</dbReference>
<dbReference type="Gene3D" id="2.30.42.10">
    <property type="match status" value="1"/>
</dbReference>
<organism evidence="2">
    <name type="scientific">Desulfobacca acetoxidans</name>
    <dbReference type="NCBI Taxonomy" id="60893"/>
    <lineage>
        <taxon>Bacteria</taxon>
        <taxon>Pseudomonadati</taxon>
        <taxon>Thermodesulfobacteriota</taxon>
        <taxon>Desulfobaccia</taxon>
        <taxon>Desulfobaccales</taxon>
        <taxon>Desulfobaccaceae</taxon>
        <taxon>Desulfobacca</taxon>
    </lineage>
</organism>
<evidence type="ECO:0000259" key="1">
    <source>
        <dbReference type="PROSITE" id="PS50106"/>
    </source>
</evidence>
<reference evidence="2" key="1">
    <citation type="journal article" date="2020" name="mSystems">
        <title>Genome- and Community-Level Interaction Insights into Carbon Utilization and Element Cycling Functions of Hydrothermarchaeota in Hydrothermal Sediment.</title>
        <authorList>
            <person name="Zhou Z."/>
            <person name="Liu Y."/>
            <person name="Xu W."/>
            <person name="Pan J."/>
            <person name="Luo Z.H."/>
            <person name="Li M."/>
        </authorList>
    </citation>
    <scope>NUCLEOTIDE SEQUENCE [LARGE SCALE GENOMIC DNA]</scope>
    <source>
        <strain evidence="2">SpSt-767</strain>
    </source>
</reference>
<dbReference type="InterPro" id="IPR001478">
    <property type="entry name" value="PDZ"/>
</dbReference>
<sequence>MKITEIQPGSPAAQQGLLVGDVVSALNGRPVNDTGQLAAALQPQENLFTVLREGRTLKIKIVTPVSF</sequence>
<proteinExistence type="predicted"/>
<dbReference type="EMBL" id="DTGR01000078">
    <property type="protein sequence ID" value="HHS29094.1"/>
    <property type="molecule type" value="Genomic_DNA"/>
</dbReference>
<protein>
    <submittedName>
        <fullName evidence="2">PDZ domain-containing protein</fullName>
    </submittedName>
</protein>